<dbReference type="EMBL" id="CAUYUJ010017931">
    <property type="protein sequence ID" value="CAK0879225.1"/>
    <property type="molecule type" value="Genomic_DNA"/>
</dbReference>
<dbReference type="InterPro" id="IPR027417">
    <property type="entry name" value="P-loop_NTPase"/>
</dbReference>
<dbReference type="Pfam" id="PF00071">
    <property type="entry name" value="Ras"/>
    <property type="match status" value="1"/>
</dbReference>
<dbReference type="Proteomes" id="UP001189429">
    <property type="component" value="Unassembled WGS sequence"/>
</dbReference>
<sequence length="112" mass="11822">MKAFAAEVLTPCDLEQQRRVAYEEGASFARAHNLLFVETSASTGHMVDGGVLHVRREGVRQHKNRSQGEHLGIPAGLYDLSDESSGVKVGGPPQQPRPPYGGGPPGAGLCCG</sequence>
<feature type="compositionally biased region" description="Pro residues" evidence="1">
    <location>
        <begin position="93"/>
        <end position="102"/>
    </location>
</feature>
<dbReference type="SUPFAM" id="SSF52540">
    <property type="entry name" value="P-loop containing nucleoside triphosphate hydrolases"/>
    <property type="match status" value="1"/>
</dbReference>
<dbReference type="InterPro" id="IPR001806">
    <property type="entry name" value="Small_GTPase"/>
</dbReference>
<name>A0ABN9W2R9_9DINO</name>
<proteinExistence type="predicted"/>
<evidence type="ECO:0000313" key="2">
    <source>
        <dbReference type="EMBL" id="CAK0879225.1"/>
    </source>
</evidence>
<gene>
    <name evidence="2" type="ORF">PCOR1329_LOCUS62702</name>
</gene>
<organism evidence="2 3">
    <name type="scientific">Prorocentrum cordatum</name>
    <dbReference type="NCBI Taxonomy" id="2364126"/>
    <lineage>
        <taxon>Eukaryota</taxon>
        <taxon>Sar</taxon>
        <taxon>Alveolata</taxon>
        <taxon>Dinophyceae</taxon>
        <taxon>Prorocentrales</taxon>
        <taxon>Prorocentraceae</taxon>
        <taxon>Prorocentrum</taxon>
    </lineage>
</organism>
<comment type="caution">
    <text evidence="2">The sequence shown here is derived from an EMBL/GenBank/DDBJ whole genome shotgun (WGS) entry which is preliminary data.</text>
</comment>
<accession>A0ABN9W2R9</accession>
<evidence type="ECO:0000313" key="3">
    <source>
        <dbReference type="Proteomes" id="UP001189429"/>
    </source>
</evidence>
<protein>
    <submittedName>
        <fullName evidence="2">Uncharacterized protein</fullName>
    </submittedName>
</protein>
<evidence type="ECO:0000256" key="1">
    <source>
        <dbReference type="SAM" id="MobiDB-lite"/>
    </source>
</evidence>
<feature type="region of interest" description="Disordered" evidence="1">
    <location>
        <begin position="59"/>
        <end position="112"/>
    </location>
</feature>
<dbReference type="Gene3D" id="3.40.50.300">
    <property type="entry name" value="P-loop containing nucleotide triphosphate hydrolases"/>
    <property type="match status" value="1"/>
</dbReference>
<keyword evidence="3" id="KW-1185">Reference proteome</keyword>
<reference evidence="2" key="1">
    <citation type="submission" date="2023-10" db="EMBL/GenBank/DDBJ databases">
        <authorList>
            <person name="Chen Y."/>
            <person name="Shah S."/>
            <person name="Dougan E. K."/>
            <person name="Thang M."/>
            <person name="Chan C."/>
        </authorList>
    </citation>
    <scope>NUCLEOTIDE SEQUENCE [LARGE SCALE GENOMIC DNA]</scope>
</reference>